<evidence type="ECO:0000259" key="1">
    <source>
        <dbReference type="PROSITE" id="PS51186"/>
    </source>
</evidence>
<proteinExistence type="predicted"/>
<name>A0A326S3I7_9BACT</name>
<dbReference type="PANTHER" id="PTHR43138">
    <property type="entry name" value="ACETYLTRANSFERASE, GNAT FAMILY"/>
    <property type="match status" value="1"/>
</dbReference>
<organism evidence="2 3">
    <name type="scientific">Algoriphagus aquaeductus</name>
    <dbReference type="NCBI Taxonomy" id="475299"/>
    <lineage>
        <taxon>Bacteria</taxon>
        <taxon>Pseudomonadati</taxon>
        <taxon>Bacteroidota</taxon>
        <taxon>Cytophagia</taxon>
        <taxon>Cytophagales</taxon>
        <taxon>Cyclobacteriaceae</taxon>
        <taxon>Algoriphagus</taxon>
    </lineage>
</organism>
<dbReference type="PANTHER" id="PTHR43138:SF1">
    <property type="entry name" value="N-ACETYLTRANSFERASE ACA1"/>
    <property type="match status" value="1"/>
</dbReference>
<dbReference type="CDD" id="cd04301">
    <property type="entry name" value="NAT_SF"/>
    <property type="match status" value="1"/>
</dbReference>
<accession>A0A326S3I7</accession>
<evidence type="ECO:0000313" key="3">
    <source>
        <dbReference type="Proteomes" id="UP000248917"/>
    </source>
</evidence>
<sequence length="164" mass="18567">MNPEISFRKAQKEDNDSLWQLIQPIIRKGGTYVFDPQISEESMMEYWLNSDKKTFVAESDGEILGTFYIKPNQPDLGNHVCNAGFMVSQKASGKGLGKAMGKFALEEARRLGYLGMQFNFVIKTNENAVKLWKSLGFEVIGEIPEAYRHPQLGLVPALIMYQKL</sequence>
<dbReference type="GO" id="GO:0016747">
    <property type="term" value="F:acyltransferase activity, transferring groups other than amino-acyl groups"/>
    <property type="evidence" value="ECO:0007669"/>
    <property type="project" value="InterPro"/>
</dbReference>
<protein>
    <submittedName>
        <fullName evidence="2">L-amino acid N-acyltransferase YncA</fullName>
    </submittedName>
</protein>
<keyword evidence="2" id="KW-0808">Transferase</keyword>
<dbReference type="InterPro" id="IPR016181">
    <property type="entry name" value="Acyl_CoA_acyltransferase"/>
</dbReference>
<keyword evidence="3" id="KW-1185">Reference proteome</keyword>
<dbReference type="Proteomes" id="UP000248917">
    <property type="component" value="Unassembled WGS sequence"/>
</dbReference>
<dbReference type="Pfam" id="PF00583">
    <property type="entry name" value="Acetyltransf_1"/>
    <property type="match status" value="1"/>
</dbReference>
<dbReference type="SUPFAM" id="SSF55729">
    <property type="entry name" value="Acyl-CoA N-acyltransferases (Nat)"/>
    <property type="match status" value="1"/>
</dbReference>
<feature type="domain" description="N-acetyltransferase" evidence="1">
    <location>
        <begin position="5"/>
        <end position="164"/>
    </location>
</feature>
<dbReference type="OrthoDB" id="5319888at2"/>
<dbReference type="PROSITE" id="PS51186">
    <property type="entry name" value="GNAT"/>
    <property type="match status" value="1"/>
</dbReference>
<dbReference type="InterPro" id="IPR000182">
    <property type="entry name" value="GNAT_dom"/>
</dbReference>
<dbReference type="Gene3D" id="3.40.630.30">
    <property type="match status" value="1"/>
</dbReference>
<dbReference type="AlphaFoldDB" id="A0A326S3I7"/>
<dbReference type="RefSeq" id="WP_111391180.1">
    <property type="nucleotide sequence ID" value="NZ_QKTX01000001.1"/>
</dbReference>
<keyword evidence="2" id="KW-0012">Acyltransferase</keyword>
<comment type="caution">
    <text evidence="2">The sequence shown here is derived from an EMBL/GenBank/DDBJ whole genome shotgun (WGS) entry which is preliminary data.</text>
</comment>
<dbReference type="EMBL" id="QKTX01000001">
    <property type="protein sequence ID" value="PZV87508.1"/>
    <property type="molecule type" value="Genomic_DNA"/>
</dbReference>
<evidence type="ECO:0000313" key="2">
    <source>
        <dbReference type="EMBL" id="PZV87508.1"/>
    </source>
</evidence>
<reference evidence="2 3" key="1">
    <citation type="submission" date="2018-06" db="EMBL/GenBank/DDBJ databases">
        <title>Genomic Encyclopedia of Archaeal and Bacterial Type Strains, Phase II (KMG-II): from individual species to whole genera.</title>
        <authorList>
            <person name="Goeker M."/>
        </authorList>
    </citation>
    <scope>NUCLEOTIDE SEQUENCE [LARGE SCALE GENOMIC DNA]</scope>
    <source>
        <strain evidence="2 3">T4</strain>
    </source>
</reference>
<gene>
    <name evidence="2" type="ORF">CLV31_101385</name>
</gene>
<dbReference type="InterPro" id="IPR052742">
    <property type="entry name" value="Mito_N-acetyltransferase"/>
</dbReference>